<evidence type="ECO:0000313" key="3">
    <source>
        <dbReference type="Proteomes" id="UP000660611"/>
    </source>
</evidence>
<gene>
    <name evidence="2" type="ORF">Dsi01nite_018140</name>
</gene>
<keyword evidence="3" id="KW-1185">Reference proteome</keyword>
<comment type="caution">
    <text evidence="2">The sequence shown here is derived from an EMBL/GenBank/DDBJ whole genome shotgun (WGS) entry which is preliminary data.</text>
</comment>
<organism evidence="2 3">
    <name type="scientific">Dactylosporangium siamense</name>
    <dbReference type="NCBI Taxonomy" id="685454"/>
    <lineage>
        <taxon>Bacteria</taxon>
        <taxon>Bacillati</taxon>
        <taxon>Actinomycetota</taxon>
        <taxon>Actinomycetes</taxon>
        <taxon>Micromonosporales</taxon>
        <taxon>Micromonosporaceae</taxon>
        <taxon>Dactylosporangium</taxon>
    </lineage>
</organism>
<protein>
    <submittedName>
        <fullName evidence="2">Uncharacterized protein</fullName>
    </submittedName>
</protein>
<dbReference type="EMBL" id="BONQ01000026">
    <property type="protein sequence ID" value="GIG43773.1"/>
    <property type="molecule type" value="Genomic_DNA"/>
</dbReference>
<dbReference type="Proteomes" id="UP000660611">
    <property type="component" value="Unassembled WGS sequence"/>
</dbReference>
<proteinExistence type="predicted"/>
<reference evidence="2" key="1">
    <citation type="submission" date="2021-01" db="EMBL/GenBank/DDBJ databases">
        <title>Whole genome shotgun sequence of Dactylosporangium siamense NBRC 106093.</title>
        <authorList>
            <person name="Komaki H."/>
            <person name="Tamura T."/>
        </authorList>
    </citation>
    <scope>NUCLEOTIDE SEQUENCE</scope>
    <source>
        <strain evidence="2">NBRC 106093</strain>
    </source>
</reference>
<feature type="region of interest" description="Disordered" evidence="1">
    <location>
        <begin position="1"/>
        <end position="23"/>
    </location>
</feature>
<dbReference type="AlphaFoldDB" id="A0A919PKN5"/>
<accession>A0A919PKN5</accession>
<name>A0A919PKN5_9ACTN</name>
<evidence type="ECO:0000256" key="1">
    <source>
        <dbReference type="SAM" id="MobiDB-lite"/>
    </source>
</evidence>
<evidence type="ECO:0000313" key="2">
    <source>
        <dbReference type="EMBL" id="GIG43773.1"/>
    </source>
</evidence>
<sequence>MRVDDFASRFGAARQQRDTAERIRAEAQRQQNLEQEGHERALAQGASDIAAALTAKGVPPDLRILQRVRVVSKRMFREVVTETFPEVAEGWAFSLHTHEFNDPDTQSSNSYSFNANGYVLTATGVVHSFSIRGYGHLPQRSGGVLELIDTDFAPWGSPGKSNGPMPLEHNGLAKSLVDGLIDLALRYGVEPA</sequence>